<feature type="compositionally biased region" description="Pro residues" evidence="1">
    <location>
        <begin position="63"/>
        <end position="72"/>
    </location>
</feature>
<organism evidence="2 3">
    <name type="scientific">Ladona fulva</name>
    <name type="common">Scarce chaser dragonfly</name>
    <name type="synonym">Libellula fulva</name>
    <dbReference type="NCBI Taxonomy" id="123851"/>
    <lineage>
        <taxon>Eukaryota</taxon>
        <taxon>Metazoa</taxon>
        <taxon>Ecdysozoa</taxon>
        <taxon>Arthropoda</taxon>
        <taxon>Hexapoda</taxon>
        <taxon>Insecta</taxon>
        <taxon>Pterygota</taxon>
        <taxon>Palaeoptera</taxon>
        <taxon>Odonata</taxon>
        <taxon>Epiprocta</taxon>
        <taxon>Anisoptera</taxon>
        <taxon>Libelluloidea</taxon>
        <taxon>Libellulidae</taxon>
        <taxon>Ladona</taxon>
    </lineage>
</organism>
<dbReference type="EMBL" id="KZ308442">
    <property type="protein sequence ID" value="KAG8229693.1"/>
    <property type="molecule type" value="Genomic_DNA"/>
</dbReference>
<evidence type="ECO:0000313" key="2">
    <source>
        <dbReference type="EMBL" id="KAG8229693.1"/>
    </source>
</evidence>
<keyword evidence="3" id="KW-1185">Reference proteome</keyword>
<accession>A0A8K0KC32</accession>
<dbReference type="InterPro" id="IPR013783">
    <property type="entry name" value="Ig-like_fold"/>
</dbReference>
<reference evidence="2" key="2">
    <citation type="submission" date="2017-10" db="EMBL/GenBank/DDBJ databases">
        <title>Ladona fulva Genome sequencing and assembly.</title>
        <authorList>
            <person name="Murali S."/>
            <person name="Richards S."/>
            <person name="Bandaranaike D."/>
            <person name="Bellair M."/>
            <person name="Blankenburg K."/>
            <person name="Chao H."/>
            <person name="Dinh H."/>
            <person name="Doddapaneni H."/>
            <person name="Dugan-Rocha S."/>
            <person name="Elkadiri S."/>
            <person name="Gnanaolivu R."/>
            <person name="Hernandez B."/>
            <person name="Skinner E."/>
            <person name="Javaid M."/>
            <person name="Lee S."/>
            <person name="Li M."/>
            <person name="Ming W."/>
            <person name="Munidasa M."/>
            <person name="Muniz J."/>
            <person name="Nguyen L."/>
            <person name="Hughes D."/>
            <person name="Osuji N."/>
            <person name="Pu L.-L."/>
            <person name="Puazo M."/>
            <person name="Qu C."/>
            <person name="Quiroz J."/>
            <person name="Raj R."/>
            <person name="Weissenberger G."/>
            <person name="Xin Y."/>
            <person name="Zou X."/>
            <person name="Han Y."/>
            <person name="Worley K."/>
            <person name="Muzny D."/>
            <person name="Gibbs R."/>
        </authorList>
    </citation>
    <scope>NUCLEOTIDE SEQUENCE</scope>
    <source>
        <strain evidence="2">Sampled in the wild</strain>
    </source>
</reference>
<sequence>MKHSRQTTLSIPPTGSAGSPGGPAPAPLPAGTSLRSSASPKTGRYPEPGAPPGQGGSRMSVPLLPPPPPPPLLGVERPYFDDVSPRNVTAIVGQSAILNCRVKHLGDRTE</sequence>
<dbReference type="OrthoDB" id="6377396at2759"/>
<reference evidence="2" key="1">
    <citation type="submission" date="2013-04" db="EMBL/GenBank/DDBJ databases">
        <authorList>
            <person name="Qu J."/>
            <person name="Murali S.C."/>
            <person name="Bandaranaike D."/>
            <person name="Bellair M."/>
            <person name="Blankenburg K."/>
            <person name="Chao H."/>
            <person name="Dinh H."/>
            <person name="Doddapaneni H."/>
            <person name="Downs B."/>
            <person name="Dugan-Rocha S."/>
            <person name="Elkadiri S."/>
            <person name="Gnanaolivu R.D."/>
            <person name="Hernandez B."/>
            <person name="Javaid M."/>
            <person name="Jayaseelan J.C."/>
            <person name="Lee S."/>
            <person name="Li M."/>
            <person name="Ming W."/>
            <person name="Munidasa M."/>
            <person name="Muniz J."/>
            <person name="Nguyen L."/>
            <person name="Ongeri F."/>
            <person name="Osuji N."/>
            <person name="Pu L.-L."/>
            <person name="Puazo M."/>
            <person name="Qu C."/>
            <person name="Quiroz J."/>
            <person name="Raj R."/>
            <person name="Weissenberger G."/>
            <person name="Xin Y."/>
            <person name="Zou X."/>
            <person name="Han Y."/>
            <person name="Richards S."/>
            <person name="Worley K."/>
            <person name="Muzny D."/>
            <person name="Gibbs R."/>
        </authorList>
    </citation>
    <scope>NUCLEOTIDE SEQUENCE</scope>
    <source>
        <strain evidence="2">Sampled in the wild</strain>
    </source>
</reference>
<gene>
    <name evidence="2" type="ORF">J437_LFUL013743</name>
</gene>
<feature type="compositionally biased region" description="Polar residues" evidence="1">
    <location>
        <begin position="1"/>
        <end position="11"/>
    </location>
</feature>
<dbReference type="Proteomes" id="UP000792457">
    <property type="component" value="Unassembled WGS sequence"/>
</dbReference>
<name>A0A8K0KC32_LADFU</name>
<feature type="region of interest" description="Disordered" evidence="1">
    <location>
        <begin position="1"/>
        <end position="75"/>
    </location>
</feature>
<comment type="caution">
    <text evidence="2">The sequence shown here is derived from an EMBL/GenBank/DDBJ whole genome shotgun (WGS) entry which is preliminary data.</text>
</comment>
<protein>
    <submittedName>
        <fullName evidence="2">Uncharacterized protein</fullName>
    </submittedName>
</protein>
<dbReference type="AlphaFoldDB" id="A0A8K0KC32"/>
<evidence type="ECO:0000256" key="1">
    <source>
        <dbReference type="SAM" id="MobiDB-lite"/>
    </source>
</evidence>
<dbReference type="Gene3D" id="2.60.40.10">
    <property type="entry name" value="Immunoglobulins"/>
    <property type="match status" value="1"/>
</dbReference>
<evidence type="ECO:0000313" key="3">
    <source>
        <dbReference type="Proteomes" id="UP000792457"/>
    </source>
</evidence>
<proteinExistence type="predicted"/>